<sequence>MRVRSDEHRRSPFLQSLLSTTLTIMNTTSTTFRTLVWTLEVFKSLVCSKLTHGLPSCLTRPPQVEHSPNLPSKGLSSVSRSLSTYYLVTHLEVGRYLEFSRWPLPDSSKPCGASVPTSNYAHNRTPRSILGSLFEFGSCIPKRGYRVPLAAQVTLPIITTVLAA</sequence>
<dbReference type="AlphaFoldDB" id="A0A067S5P1"/>
<name>A0A067S5P1_GALM3</name>
<dbReference type="Proteomes" id="UP000027222">
    <property type="component" value="Unassembled WGS sequence"/>
</dbReference>
<dbReference type="HOGENOM" id="CLU_1619152_0_0_1"/>
<dbReference type="EMBL" id="KL142427">
    <property type="protein sequence ID" value="KDR66116.1"/>
    <property type="molecule type" value="Genomic_DNA"/>
</dbReference>
<protein>
    <submittedName>
        <fullName evidence="1">Uncharacterized protein</fullName>
    </submittedName>
</protein>
<evidence type="ECO:0000313" key="2">
    <source>
        <dbReference type="Proteomes" id="UP000027222"/>
    </source>
</evidence>
<gene>
    <name evidence="1" type="ORF">GALMADRAFT_1209290</name>
</gene>
<proteinExistence type="predicted"/>
<accession>A0A067S5P1</accession>
<reference evidence="2" key="1">
    <citation type="journal article" date="2014" name="Proc. Natl. Acad. Sci. U.S.A.">
        <title>Extensive sampling of basidiomycete genomes demonstrates inadequacy of the white-rot/brown-rot paradigm for wood decay fungi.</title>
        <authorList>
            <person name="Riley R."/>
            <person name="Salamov A.A."/>
            <person name="Brown D.W."/>
            <person name="Nagy L.G."/>
            <person name="Floudas D."/>
            <person name="Held B.W."/>
            <person name="Levasseur A."/>
            <person name="Lombard V."/>
            <person name="Morin E."/>
            <person name="Otillar R."/>
            <person name="Lindquist E.A."/>
            <person name="Sun H."/>
            <person name="LaButti K.M."/>
            <person name="Schmutz J."/>
            <person name="Jabbour D."/>
            <person name="Luo H."/>
            <person name="Baker S.E."/>
            <person name="Pisabarro A.G."/>
            <person name="Walton J.D."/>
            <person name="Blanchette R.A."/>
            <person name="Henrissat B."/>
            <person name="Martin F."/>
            <person name="Cullen D."/>
            <person name="Hibbett D.S."/>
            <person name="Grigoriev I.V."/>
        </authorList>
    </citation>
    <scope>NUCLEOTIDE SEQUENCE [LARGE SCALE GENOMIC DNA]</scope>
    <source>
        <strain evidence="2">CBS 339.88</strain>
    </source>
</reference>
<evidence type="ECO:0000313" key="1">
    <source>
        <dbReference type="EMBL" id="KDR66116.1"/>
    </source>
</evidence>
<organism evidence="1 2">
    <name type="scientific">Galerina marginata (strain CBS 339.88)</name>
    <dbReference type="NCBI Taxonomy" id="685588"/>
    <lineage>
        <taxon>Eukaryota</taxon>
        <taxon>Fungi</taxon>
        <taxon>Dikarya</taxon>
        <taxon>Basidiomycota</taxon>
        <taxon>Agaricomycotina</taxon>
        <taxon>Agaricomycetes</taxon>
        <taxon>Agaricomycetidae</taxon>
        <taxon>Agaricales</taxon>
        <taxon>Agaricineae</taxon>
        <taxon>Strophariaceae</taxon>
        <taxon>Galerina</taxon>
    </lineage>
</organism>
<keyword evidence="2" id="KW-1185">Reference proteome</keyword>